<comment type="caution">
    <text evidence="1">The sequence shown here is derived from an EMBL/GenBank/DDBJ whole genome shotgun (WGS) entry which is preliminary data.</text>
</comment>
<dbReference type="Proteomes" id="UP000239002">
    <property type="component" value="Unassembled WGS sequence"/>
</dbReference>
<organism evidence="1 2">
    <name type="scientific">Nonlabens xylanidelens</name>
    <dbReference type="NCBI Taxonomy" id="191564"/>
    <lineage>
        <taxon>Bacteria</taxon>
        <taxon>Pseudomonadati</taxon>
        <taxon>Bacteroidota</taxon>
        <taxon>Flavobacteriia</taxon>
        <taxon>Flavobacteriales</taxon>
        <taxon>Flavobacteriaceae</taxon>
        <taxon>Nonlabens</taxon>
    </lineage>
</organism>
<reference evidence="1 2" key="1">
    <citation type="submission" date="2018-02" db="EMBL/GenBank/DDBJ databases">
        <title>Genomic Encyclopedia of Archaeal and Bacterial Type Strains, Phase II (KMG-II): from individual species to whole genera.</title>
        <authorList>
            <person name="Goeker M."/>
        </authorList>
    </citation>
    <scope>NUCLEOTIDE SEQUENCE [LARGE SCALE GENOMIC DNA]</scope>
    <source>
        <strain evidence="1 2">DSM 16809</strain>
    </source>
</reference>
<keyword evidence="2" id="KW-1185">Reference proteome</keyword>
<accession>A0A2S6ID61</accession>
<dbReference type="AlphaFoldDB" id="A0A2S6ID61"/>
<dbReference type="RefSeq" id="WP_104516802.1">
    <property type="nucleotide sequence ID" value="NZ_PTJE01000018.1"/>
</dbReference>
<sequence length="147" mass="17291">MNNYYTFLFFCLFLSCDDKNEAIDVDSITVESTSLFFSRELGKKLIITNSEYSEIDSNKLRDNVDGDCNSYLFDEIEFYNLIDCDGKSYFIIKKTGEIQRNDNHKWGSDLPENYLGGFYYNRLTDEYNFKFEKSVEKSNVYKYGGNI</sequence>
<gene>
    <name evidence="1" type="ORF">LY01_03028</name>
</gene>
<dbReference type="EMBL" id="PTJE01000018">
    <property type="protein sequence ID" value="PPK92137.1"/>
    <property type="molecule type" value="Genomic_DNA"/>
</dbReference>
<evidence type="ECO:0000313" key="1">
    <source>
        <dbReference type="EMBL" id="PPK92137.1"/>
    </source>
</evidence>
<evidence type="ECO:0000313" key="2">
    <source>
        <dbReference type="Proteomes" id="UP000239002"/>
    </source>
</evidence>
<protein>
    <submittedName>
        <fullName evidence="1">Uncharacterized protein</fullName>
    </submittedName>
</protein>
<dbReference type="OrthoDB" id="1003436at2"/>
<name>A0A2S6ID61_9FLAO</name>
<proteinExistence type="predicted"/>